<organism evidence="1 2">
    <name type="scientific">Spiromyces aspiralis</name>
    <dbReference type="NCBI Taxonomy" id="68401"/>
    <lineage>
        <taxon>Eukaryota</taxon>
        <taxon>Fungi</taxon>
        <taxon>Fungi incertae sedis</taxon>
        <taxon>Zoopagomycota</taxon>
        <taxon>Kickxellomycotina</taxon>
        <taxon>Kickxellomycetes</taxon>
        <taxon>Kickxellales</taxon>
        <taxon>Kickxellaceae</taxon>
        <taxon>Spiromyces</taxon>
    </lineage>
</organism>
<name>A0ACC1HPS6_9FUNG</name>
<proteinExistence type="predicted"/>
<evidence type="ECO:0000313" key="1">
    <source>
        <dbReference type="EMBL" id="KAJ1677138.1"/>
    </source>
</evidence>
<accession>A0ACC1HPS6</accession>
<keyword evidence="2" id="KW-1185">Reference proteome</keyword>
<gene>
    <name evidence="1" type="ORF">EV182_006795</name>
</gene>
<evidence type="ECO:0000313" key="2">
    <source>
        <dbReference type="Proteomes" id="UP001145114"/>
    </source>
</evidence>
<dbReference type="EMBL" id="JAMZIH010002918">
    <property type="protein sequence ID" value="KAJ1677138.1"/>
    <property type="molecule type" value="Genomic_DNA"/>
</dbReference>
<comment type="caution">
    <text evidence="1">The sequence shown here is derived from an EMBL/GenBank/DDBJ whole genome shotgun (WGS) entry which is preliminary data.</text>
</comment>
<reference evidence="1" key="1">
    <citation type="submission" date="2022-06" db="EMBL/GenBank/DDBJ databases">
        <title>Phylogenomic reconstructions and comparative analyses of Kickxellomycotina fungi.</title>
        <authorList>
            <person name="Reynolds N.K."/>
            <person name="Stajich J.E."/>
            <person name="Barry K."/>
            <person name="Grigoriev I.V."/>
            <person name="Crous P."/>
            <person name="Smith M.E."/>
        </authorList>
    </citation>
    <scope>NUCLEOTIDE SEQUENCE</scope>
    <source>
        <strain evidence="1">RSA 2271</strain>
    </source>
</reference>
<dbReference type="Proteomes" id="UP001145114">
    <property type="component" value="Unassembled WGS sequence"/>
</dbReference>
<feature type="non-terminal residue" evidence="1">
    <location>
        <position position="224"/>
    </location>
</feature>
<sequence length="224" mass="25207">MVDIAGTYRALAETLPYNVATVRKLVTKLIGTAAVEWWERRLQQVKDAIGERIKDAIERGEGWVKVNSRSSSAHDKEGKKLAAAAAASGDEGGEATGQGEQMRWHWTTVCKHLVYQYVTTYLDIFRQRNAIIEGKGSVPAVTKESQARKDAYAHLSTLWPPNKITTYEISRAYSSRKSLLRKANPDQQYQQQQSPERQAQEKSKKASSPNRQQQEDTRGETPDT</sequence>
<protein>
    <submittedName>
        <fullName evidence="1">Uncharacterized protein</fullName>
    </submittedName>
</protein>